<dbReference type="AlphaFoldDB" id="J3NTL7"/>
<reference evidence="3" key="4">
    <citation type="journal article" date="2015" name="G3 (Bethesda)">
        <title>Genome sequences of three phytopathogenic species of the Magnaporthaceae family of fungi.</title>
        <authorList>
            <person name="Okagaki L.H."/>
            <person name="Nunes C.C."/>
            <person name="Sailsbery J."/>
            <person name="Clay B."/>
            <person name="Brown D."/>
            <person name="John T."/>
            <person name="Oh Y."/>
            <person name="Young N."/>
            <person name="Fitzgerald M."/>
            <person name="Haas B.J."/>
            <person name="Zeng Q."/>
            <person name="Young S."/>
            <person name="Adiconis X."/>
            <person name="Fan L."/>
            <person name="Levin J.Z."/>
            <person name="Mitchell T.K."/>
            <person name="Okubara P.A."/>
            <person name="Farman M.L."/>
            <person name="Kohn L.M."/>
            <person name="Birren B."/>
            <person name="Ma L.-J."/>
            <person name="Dean R.A."/>
        </authorList>
    </citation>
    <scope>NUCLEOTIDE SEQUENCE</scope>
    <source>
        <strain evidence="3">R3-111a-1</strain>
    </source>
</reference>
<evidence type="ECO:0000313" key="4">
    <source>
        <dbReference type="Proteomes" id="UP000006039"/>
    </source>
</evidence>
<protein>
    <submittedName>
        <fullName evidence="2 3">Uncharacterized protein</fullName>
    </submittedName>
</protein>
<dbReference type="Proteomes" id="UP000006039">
    <property type="component" value="Unassembled WGS sequence"/>
</dbReference>
<dbReference type="VEuPathDB" id="FungiDB:GGTG_04617"/>
<reference evidence="4" key="1">
    <citation type="submission" date="2010-07" db="EMBL/GenBank/DDBJ databases">
        <title>The genome sequence of Gaeumannomyces graminis var. tritici strain R3-111a-1.</title>
        <authorList>
            <consortium name="The Broad Institute Genome Sequencing Platform"/>
            <person name="Ma L.-J."/>
            <person name="Dead R."/>
            <person name="Young S."/>
            <person name="Zeng Q."/>
            <person name="Koehrsen M."/>
            <person name="Alvarado L."/>
            <person name="Berlin A."/>
            <person name="Chapman S.B."/>
            <person name="Chen Z."/>
            <person name="Freedman E."/>
            <person name="Gellesch M."/>
            <person name="Goldberg J."/>
            <person name="Griggs A."/>
            <person name="Gujja S."/>
            <person name="Heilman E.R."/>
            <person name="Heiman D."/>
            <person name="Hepburn T."/>
            <person name="Howarth C."/>
            <person name="Jen D."/>
            <person name="Larson L."/>
            <person name="Mehta T."/>
            <person name="Neiman D."/>
            <person name="Pearson M."/>
            <person name="Roberts A."/>
            <person name="Saif S."/>
            <person name="Shea T."/>
            <person name="Shenoy N."/>
            <person name="Sisk P."/>
            <person name="Stolte C."/>
            <person name="Sykes S."/>
            <person name="Walk T."/>
            <person name="White J."/>
            <person name="Yandava C."/>
            <person name="Haas B."/>
            <person name="Nusbaum C."/>
            <person name="Birren B."/>
        </authorList>
    </citation>
    <scope>NUCLEOTIDE SEQUENCE [LARGE SCALE GENOMIC DNA]</scope>
    <source>
        <strain evidence="4">R3-111a-1</strain>
    </source>
</reference>
<keyword evidence="4" id="KW-1185">Reference proteome</keyword>
<dbReference type="EMBL" id="GL385396">
    <property type="protein sequence ID" value="EJT79532.1"/>
    <property type="molecule type" value="Genomic_DNA"/>
</dbReference>
<dbReference type="GeneID" id="20345075"/>
<sequence>MQQQDWSHEELRSLPVSGREALPQASAKPAAAAPCRARRILDAPLSPCCCGEEKERGGDAPRSAVWLARQTSSAWKTRTGYRMVEAPACGSATGWPVQRHPGAADLGELTGSHGYRL</sequence>
<evidence type="ECO:0000313" key="2">
    <source>
        <dbReference type="EMBL" id="EJT79532.1"/>
    </source>
</evidence>
<feature type="region of interest" description="Disordered" evidence="1">
    <location>
        <begin position="1"/>
        <end position="34"/>
    </location>
</feature>
<reference evidence="2" key="2">
    <citation type="submission" date="2010-07" db="EMBL/GenBank/DDBJ databases">
        <authorList>
            <consortium name="The Broad Institute Genome Sequencing Platform"/>
            <consortium name="Broad Institute Genome Sequencing Center for Infectious Disease"/>
            <person name="Ma L.-J."/>
            <person name="Dead R."/>
            <person name="Young S."/>
            <person name="Zeng Q."/>
            <person name="Koehrsen M."/>
            <person name="Alvarado L."/>
            <person name="Berlin A."/>
            <person name="Chapman S.B."/>
            <person name="Chen Z."/>
            <person name="Freedman E."/>
            <person name="Gellesch M."/>
            <person name="Goldberg J."/>
            <person name="Griggs A."/>
            <person name="Gujja S."/>
            <person name="Heilman E.R."/>
            <person name="Heiman D."/>
            <person name="Hepburn T."/>
            <person name="Howarth C."/>
            <person name="Jen D."/>
            <person name="Larson L."/>
            <person name="Mehta T."/>
            <person name="Neiman D."/>
            <person name="Pearson M."/>
            <person name="Roberts A."/>
            <person name="Saif S."/>
            <person name="Shea T."/>
            <person name="Shenoy N."/>
            <person name="Sisk P."/>
            <person name="Stolte C."/>
            <person name="Sykes S."/>
            <person name="Walk T."/>
            <person name="White J."/>
            <person name="Yandava C."/>
            <person name="Haas B."/>
            <person name="Nusbaum C."/>
            <person name="Birren B."/>
        </authorList>
    </citation>
    <scope>NUCLEOTIDE SEQUENCE</scope>
    <source>
        <strain evidence="2">R3-111a-1</strain>
    </source>
</reference>
<accession>J3NTL7</accession>
<proteinExistence type="predicted"/>
<reference evidence="2" key="3">
    <citation type="submission" date="2010-09" db="EMBL/GenBank/DDBJ databases">
        <title>Annotation of Gaeumannomyces graminis var. tritici R3-111a-1.</title>
        <authorList>
            <consortium name="The Broad Institute Genome Sequencing Platform"/>
            <person name="Ma L.-J."/>
            <person name="Dead R."/>
            <person name="Young S.K."/>
            <person name="Zeng Q."/>
            <person name="Gargeya S."/>
            <person name="Fitzgerald M."/>
            <person name="Haas B."/>
            <person name="Abouelleil A."/>
            <person name="Alvarado L."/>
            <person name="Arachchi H.M."/>
            <person name="Berlin A."/>
            <person name="Brown A."/>
            <person name="Chapman S.B."/>
            <person name="Chen Z."/>
            <person name="Dunbar C."/>
            <person name="Freedman E."/>
            <person name="Gearin G."/>
            <person name="Gellesch M."/>
            <person name="Goldberg J."/>
            <person name="Griggs A."/>
            <person name="Gujja S."/>
            <person name="Heiman D."/>
            <person name="Howarth C."/>
            <person name="Larson L."/>
            <person name="Lui A."/>
            <person name="MacDonald P.J.P."/>
            <person name="Mehta T."/>
            <person name="Montmayeur A."/>
            <person name="Murphy C."/>
            <person name="Neiman D."/>
            <person name="Pearson M."/>
            <person name="Priest M."/>
            <person name="Roberts A."/>
            <person name="Saif S."/>
            <person name="Shea T."/>
            <person name="Shenoy N."/>
            <person name="Sisk P."/>
            <person name="Stolte C."/>
            <person name="Sykes S."/>
            <person name="Yandava C."/>
            <person name="Wortman J."/>
            <person name="Nusbaum C."/>
            <person name="Birren B."/>
        </authorList>
    </citation>
    <scope>NUCLEOTIDE SEQUENCE</scope>
    <source>
        <strain evidence="2">R3-111a-1</strain>
    </source>
</reference>
<dbReference type="EnsemblFungi" id="EJT79532">
    <property type="protein sequence ID" value="EJT79532"/>
    <property type="gene ID" value="GGTG_04617"/>
</dbReference>
<organism evidence="2">
    <name type="scientific">Gaeumannomyces tritici (strain R3-111a-1)</name>
    <name type="common">Wheat and barley take-all root rot fungus</name>
    <name type="synonym">Gaeumannomyces graminis var. tritici</name>
    <dbReference type="NCBI Taxonomy" id="644352"/>
    <lineage>
        <taxon>Eukaryota</taxon>
        <taxon>Fungi</taxon>
        <taxon>Dikarya</taxon>
        <taxon>Ascomycota</taxon>
        <taxon>Pezizomycotina</taxon>
        <taxon>Sordariomycetes</taxon>
        <taxon>Sordariomycetidae</taxon>
        <taxon>Magnaporthales</taxon>
        <taxon>Magnaporthaceae</taxon>
        <taxon>Gaeumannomyces</taxon>
    </lineage>
</organism>
<dbReference type="HOGENOM" id="CLU_2084982_0_0_1"/>
<evidence type="ECO:0000256" key="1">
    <source>
        <dbReference type="SAM" id="MobiDB-lite"/>
    </source>
</evidence>
<gene>
    <name evidence="3" type="primary">20345075</name>
    <name evidence="2" type="ORF">GGTG_04617</name>
</gene>
<evidence type="ECO:0000313" key="3">
    <source>
        <dbReference type="EnsemblFungi" id="EJT79532"/>
    </source>
</evidence>
<feature type="compositionally biased region" description="Low complexity" evidence="1">
    <location>
        <begin position="21"/>
        <end position="34"/>
    </location>
</feature>
<reference evidence="3" key="5">
    <citation type="submission" date="2018-04" db="UniProtKB">
        <authorList>
            <consortium name="EnsemblFungi"/>
        </authorList>
    </citation>
    <scope>IDENTIFICATION</scope>
    <source>
        <strain evidence="3">R3-111a-1</strain>
    </source>
</reference>
<name>J3NTL7_GAET3</name>
<dbReference type="RefSeq" id="XP_009220677.1">
    <property type="nucleotide sequence ID" value="XM_009222413.1"/>
</dbReference>
<feature type="compositionally biased region" description="Basic and acidic residues" evidence="1">
    <location>
        <begin position="1"/>
        <end position="12"/>
    </location>
</feature>